<evidence type="ECO:0000313" key="2">
    <source>
        <dbReference type="Proteomes" id="UP000037432"/>
    </source>
</evidence>
<comment type="caution">
    <text evidence="1">The sequence shown here is derived from an EMBL/GenBank/DDBJ whole genome shotgun (WGS) entry which is preliminary data.</text>
</comment>
<evidence type="ECO:0000313" key="1">
    <source>
        <dbReference type="EMBL" id="KMS72326.1"/>
    </source>
</evidence>
<dbReference type="EMBL" id="LFNT01000028">
    <property type="protein sequence ID" value="KMS72326.1"/>
    <property type="molecule type" value="Genomic_DNA"/>
</dbReference>
<dbReference type="Proteomes" id="UP000037432">
    <property type="component" value="Unassembled WGS sequence"/>
</dbReference>
<dbReference type="RefSeq" id="WP_048583327.1">
    <property type="nucleotide sequence ID" value="NZ_LFNT01000028.1"/>
</dbReference>
<reference evidence="1 2" key="1">
    <citation type="submission" date="2015-06" db="EMBL/GenBank/DDBJ databases">
        <authorList>
            <person name="Ju K.-S."/>
            <person name="Doroghazi J.R."/>
            <person name="Metcalf W.W."/>
        </authorList>
    </citation>
    <scope>NUCLEOTIDE SEQUENCE [LARGE SCALE GENOMIC DNA]</scope>
    <source>
        <strain evidence="1 2">NRRL 3414</strain>
    </source>
</reference>
<protein>
    <submittedName>
        <fullName evidence="1">Uncharacterized protein</fullName>
    </submittedName>
</protein>
<organism evidence="1 2">
    <name type="scientific">Streptomyces viridochromogenes</name>
    <dbReference type="NCBI Taxonomy" id="1938"/>
    <lineage>
        <taxon>Bacteria</taxon>
        <taxon>Bacillati</taxon>
        <taxon>Actinomycetota</taxon>
        <taxon>Actinomycetes</taxon>
        <taxon>Kitasatosporales</taxon>
        <taxon>Streptomycetaceae</taxon>
        <taxon>Streptomyces</taxon>
    </lineage>
</organism>
<gene>
    <name evidence="1" type="ORF">ACM01_23575</name>
</gene>
<accession>A0A0J7Z805</accession>
<proteinExistence type="predicted"/>
<sequence>MTTAVNADAARIIGQLQEGHAAMNAAGLGSPALDDFNNLLTEMIAEAPDPKFRLHEIVELLTRERGMTAKSA</sequence>
<dbReference type="OrthoDB" id="4265808at2"/>
<dbReference type="PATRIC" id="fig|1938.3.peg.4541"/>
<dbReference type="AlphaFoldDB" id="A0A0J7Z805"/>
<name>A0A0J7Z805_STRVR</name>